<protein>
    <submittedName>
        <fullName evidence="1">Uncharacterized protein</fullName>
    </submittedName>
</protein>
<organism evidence="1 2">
    <name type="scientific">Eimeria maxima</name>
    <name type="common">Coccidian parasite</name>
    <dbReference type="NCBI Taxonomy" id="5804"/>
    <lineage>
        <taxon>Eukaryota</taxon>
        <taxon>Sar</taxon>
        <taxon>Alveolata</taxon>
        <taxon>Apicomplexa</taxon>
        <taxon>Conoidasida</taxon>
        <taxon>Coccidia</taxon>
        <taxon>Eucoccidiorida</taxon>
        <taxon>Eimeriorina</taxon>
        <taxon>Eimeriidae</taxon>
        <taxon>Eimeria</taxon>
    </lineage>
</organism>
<accession>U6MAF3</accession>
<dbReference type="AlphaFoldDB" id="U6MAF3"/>
<evidence type="ECO:0000313" key="2">
    <source>
        <dbReference type="Proteomes" id="UP000030763"/>
    </source>
</evidence>
<dbReference type="VEuPathDB" id="ToxoDB:EMWEY_00002720"/>
<reference evidence="1" key="1">
    <citation type="submission" date="2013-10" db="EMBL/GenBank/DDBJ databases">
        <title>Genomic analysis of the causative agents of coccidiosis in chickens.</title>
        <authorList>
            <person name="Reid A.J."/>
            <person name="Blake D."/>
            <person name="Billington K."/>
            <person name="Browne H."/>
            <person name="Dunn M."/>
            <person name="Hung S."/>
            <person name="Kawahara F."/>
            <person name="Miranda-Saavedra D."/>
            <person name="Mourier T."/>
            <person name="Nagra H."/>
            <person name="Otto T.D."/>
            <person name="Rawlings N."/>
            <person name="Sanchez A."/>
            <person name="Sanders M."/>
            <person name="Subramaniam C."/>
            <person name="Tay Y."/>
            <person name="Dear P."/>
            <person name="Doerig C."/>
            <person name="Gruber A."/>
            <person name="Parkinson J."/>
            <person name="Shirley M."/>
            <person name="Wan K.L."/>
            <person name="Berriman M."/>
            <person name="Tomley F."/>
            <person name="Pain A."/>
        </authorList>
    </citation>
    <scope>NUCLEOTIDE SEQUENCE [LARGE SCALE GENOMIC DNA]</scope>
    <source>
        <strain evidence="1">Weybridge</strain>
    </source>
</reference>
<reference evidence="1" key="2">
    <citation type="submission" date="2013-10" db="EMBL/GenBank/DDBJ databases">
        <authorList>
            <person name="Aslett M."/>
        </authorList>
    </citation>
    <scope>NUCLEOTIDE SEQUENCE [LARGE SCALE GENOMIC DNA]</scope>
    <source>
        <strain evidence="1">Weybridge</strain>
    </source>
</reference>
<dbReference type="Proteomes" id="UP000030763">
    <property type="component" value="Unassembled WGS sequence"/>
</dbReference>
<dbReference type="OrthoDB" id="10309536at2759"/>
<keyword evidence="2" id="KW-1185">Reference proteome</keyword>
<dbReference type="RefSeq" id="XP_013335273.1">
    <property type="nucleotide sequence ID" value="XM_013479819.1"/>
</dbReference>
<dbReference type="GeneID" id="25334258"/>
<evidence type="ECO:0000313" key="1">
    <source>
        <dbReference type="EMBL" id="CDJ58625.1"/>
    </source>
</evidence>
<dbReference type="EMBL" id="HG719760">
    <property type="protein sequence ID" value="CDJ58625.1"/>
    <property type="molecule type" value="Genomic_DNA"/>
</dbReference>
<name>U6MAF3_EIMMA</name>
<proteinExistence type="predicted"/>
<gene>
    <name evidence="1" type="ORF">EMWEY_00002720</name>
</gene>
<sequence>MVRAGKVAKGFTPRGAEKVQEIDAQTDPTSTVIPRLKEWWSAFVIQRAWRRKRDGRIPLRWDGSCGLACEYSFPTDCVFTYHLVETASVSLQIVQGRLQEVDLMLILAANLTVRLLEARPHDAKGYLLSLLEALKASRVQQDVSERFSAGNNASVDESSEHCQIDAVPQLSPQVSCHTVAEAFSSRLGIFSEKDLHVLFDYCTRTKGTGAALELKNREQY</sequence>